<dbReference type="Proteomes" id="UP001529245">
    <property type="component" value="Unassembled WGS sequence"/>
</dbReference>
<evidence type="ECO:0000313" key="3">
    <source>
        <dbReference type="Proteomes" id="UP001529245"/>
    </source>
</evidence>
<dbReference type="InterPro" id="IPR036594">
    <property type="entry name" value="Meth_synthase_dom"/>
</dbReference>
<gene>
    <name evidence="2" type="ORF">QID03_07890</name>
</gene>
<dbReference type="Gene3D" id="1.10.1240.10">
    <property type="entry name" value="Methionine synthase domain"/>
    <property type="match status" value="1"/>
</dbReference>
<dbReference type="SUPFAM" id="SSF52242">
    <property type="entry name" value="Cobalamin (vitamin B12)-binding domain"/>
    <property type="match status" value="1"/>
</dbReference>
<reference evidence="2 3" key="1">
    <citation type="submission" date="2023-04" db="EMBL/GenBank/DDBJ databases">
        <title>A. sendaiensis sub sp. chiapanensis a novel subspecie with specific adaptation in bacterial cell wall isolated from an active volcano.</title>
        <authorList>
            <person name="Alvarez Gutierrez P.E."/>
            <person name="Ortiz Cortes L.Y."/>
        </authorList>
    </citation>
    <scope>NUCLEOTIDE SEQUENCE [LARGE SCALE GENOMIC DNA]</scope>
    <source>
        <strain evidence="2 3">PA2</strain>
    </source>
</reference>
<dbReference type="InterPro" id="IPR006158">
    <property type="entry name" value="Cobalamin-bd"/>
</dbReference>
<dbReference type="InterPro" id="IPR003759">
    <property type="entry name" value="Cbl-bd_cap"/>
</dbReference>
<keyword evidence="3" id="KW-1185">Reference proteome</keyword>
<organism evidence="2 3">
    <name type="scientific">Alicyclobacillus sendaiensis PA2</name>
    <dbReference type="NCBI Taxonomy" id="3029425"/>
    <lineage>
        <taxon>Bacteria</taxon>
        <taxon>Bacillati</taxon>
        <taxon>Bacillota</taxon>
        <taxon>Bacilli</taxon>
        <taxon>Bacillales</taxon>
        <taxon>Alicyclobacillaceae</taxon>
        <taxon>Alicyclobacillus</taxon>
    </lineage>
</organism>
<dbReference type="PROSITE" id="PS51332">
    <property type="entry name" value="B12_BINDING"/>
    <property type="match status" value="1"/>
</dbReference>
<evidence type="ECO:0000259" key="1">
    <source>
        <dbReference type="PROSITE" id="PS51332"/>
    </source>
</evidence>
<dbReference type="Gene3D" id="3.40.50.280">
    <property type="entry name" value="Cobalamin-binding domain"/>
    <property type="match status" value="1"/>
</dbReference>
<dbReference type="InterPro" id="IPR036724">
    <property type="entry name" value="Cobalamin-bd_sf"/>
</dbReference>
<evidence type="ECO:0000313" key="2">
    <source>
        <dbReference type="EMBL" id="MDI9260111.1"/>
    </source>
</evidence>
<dbReference type="RefSeq" id="WP_283203619.1">
    <property type="nucleotide sequence ID" value="NZ_JASGCB010000010.1"/>
</dbReference>
<proteinExistence type="predicted"/>
<dbReference type="EMBL" id="JASGCB010000010">
    <property type="protein sequence ID" value="MDI9260111.1"/>
    <property type="molecule type" value="Genomic_DNA"/>
</dbReference>
<name>A0ABT6XYD9_ALISE</name>
<accession>A0ABT6XYD9</accession>
<protein>
    <submittedName>
        <fullName evidence="2">Cobalamin-dependent protein</fullName>
    </submittedName>
</protein>
<comment type="caution">
    <text evidence="2">The sequence shown here is derived from an EMBL/GenBank/DDBJ whole genome shotgun (WGS) entry which is preliminary data.</text>
</comment>
<sequence>MLSVSKLVEALLEGDEERAWAIVDAHARGGANSAYIFDALVGGAMVRIGELWEMNAISVADEHLASSVCERLMQRYESAYVEKPEGPPRGRAMLFCVEGEQHDLGLKMVATAFREAGYETRAYGRNLPLEYARLAAMRWHPDIVGISVSIIYHLPKLKAYVEALDALAYRPQIVVGGRLARLYDIRPYVNARTLVFPDILTLQSWLESPRAVPTSSHWGASET</sequence>
<feature type="domain" description="B12-binding" evidence="1">
    <location>
        <begin position="89"/>
        <end position="216"/>
    </location>
</feature>
<dbReference type="Pfam" id="PF02310">
    <property type="entry name" value="B12-binding"/>
    <property type="match status" value="1"/>
</dbReference>
<dbReference type="Pfam" id="PF02607">
    <property type="entry name" value="B12-binding_2"/>
    <property type="match status" value="1"/>
</dbReference>